<dbReference type="NCBIfam" id="TIGR00738">
    <property type="entry name" value="rrf2_super"/>
    <property type="match status" value="1"/>
</dbReference>
<dbReference type="GO" id="GO:0003700">
    <property type="term" value="F:DNA-binding transcription factor activity"/>
    <property type="evidence" value="ECO:0007669"/>
    <property type="project" value="TreeGrafter"/>
</dbReference>
<name>A0A5N6C371_9ACTN</name>
<dbReference type="Proteomes" id="UP000313066">
    <property type="component" value="Unassembled WGS sequence"/>
</dbReference>
<dbReference type="PANTHER" id="PTHR33221">
    <property type="entry name" value="WINGED HELIX-TURN-HELIX TRANSCRIPTIONAL REGULATOR, RRF2 FAMILY"/>
    <property type="match status" value="1"/>
</dbReference>
<keyword evidence="2" id="KW-1185">Reference proteome</keyword>
<accession>A0A5N6C371</accession>
<dbReference type="Pfam" id="PF02082">
    <property type="entry name" value="Rrf2"/>
    <property type="match status" value="1"/>
</dbReference>
<evidence type="ECO:0000313" key="2">
    <source>
        <dbReference type="Proteomes" id="UP000313066"/>
    </source>
</evidence>
<dbReference type="PANTHER" id="PTHR33221:SF13">
    <property type="entry name" value="TRANSCRIPTIONAL REGULATOR-RELATED"/>
    <property type="match status" value="1"/>
</dbReference>
<dbReference type="Gene3D" id="1.10.10.10">
    <property type="entry name" value="Winged helix-like DNA-binding domain superfamily/Winged helix DNA-binding domain"/>
    <property type="match status" value="1"/>
</dbReference>
<dbReference type="InterPro" id="IPR000944">
    <property type="entry name" value="Tscrpt_reg_Rrf2"/>
</dbReference>
<dbReference type="SUPFAM" id="SSF46785">
    <property type="entry name" value="Winged helix' DNA-binding domain"/>
    <property type="match status" value="1"/>
</dbReference>
<evidence type="ECO:0000313" key="1">
    <source>
        <dbReference type="EMBL" id="KAB8187129.1"/>
    </source>
</evidence>
<dbReference type="PROSITE" id="PS51197">
    <property type="entry name" value="HTH_RRF2_2"/>
    <property type="match status" value="1"/>
</dbReference>
<reference evidence="1 2" key="1">
    <citation type="submission" date="2019-10" db="EMBL/GenBank/DDBJ databases">
        <title>Nonomuraea sp. nov., isolated from Phyllanthus amarus.</title>
        <authorList>
            <person name="Klykleung N."/>
            <person name="Tanasupawat S."/>
        </authorList>
    </citation>
    <scope>NUCLEOTIDE SEQUENCE [LARGE SCALE GENOMIC DNA]</scope>
    <source>
        <strain evidence="1 2">CR1-09</strain>
    </source>
</reference>
<proteinExistence type="predicted"/>
<dbReference type="RefSeq" id="WP_139572916.1">
    <property type="nucleotide sequence ID" value="NZ_VDMA02000002.1"/>
</dbReference>
<dbReference type="InterPro" id="IPR036388">
    <property type="entry name" value="WH-like_DNA-bd_sf"/>
</dbReference>
<protein>
    <submittedName>
        <fullName evidence="1">Rrf2 family transcriptional regulator</fullName>
    </submittedName>
</protein>
<comment type="caution">
    <text evidence="1">The sequence shown here is derived from an EMBL/GenBank/DDBJ whole genome shotgun (WGS) entry which is preliminary data.</text>
</comment>
<dbReference type="InterPro" id="IPR036390">
    <property type="entry name" value="WH_DNA-bd_sf"/>
</dbReference>
<organism evidence="1 2">
    <name type="scientific">Microbispora catharanthi</name>
    <dbReference type="NCBI Taxonomy" id="1712871"/>
    <lineage>
        <taxon>Bacteria</taxon>
        <taxon>Bacillati</taxon>
        <taxon>Actinomycetota</taxon>
        <taxon>Actinomycetes</taxon>
        <taxon>Streptosporangiales</taxon>
        <taxon>Streptosporangiaceae</taxon>
        <taxon>Microbispora</taxon>
    </lineage>
</organism>
<sequence length="158" mass="17539">MRMGEGVEWGLHCCVTLGWLDDQAPVSIRRLAAWFDLPQEYLKKRLQPLARAGILTSTPGVRGGWSLARPPDRITVMDVVTAVEGPLEAFRCTEIRKRGASGRDAGAEFDRPCGISSLMRQAELAWRRELAGRTIADLMEQAPAGAARTRRNYGRMTD</sequence>
<dbReference type="EMBL" id="VDMA02000002">
    <property type="protein sequence ID" value="KAB8187129.1"/>
    <property type="molecule type" value="Genomic_DNA"/>
</dbReference>
<dbReference type="GO" id="GO:0005829">
    <property type="term" value="C:cytosol"/>
    <property type="evidence" value="ECO:0007669"/>
    <property type="project" value="TreeGrafter"/>
</dbReference>
<gene>
    <name evidence="1" type="ORF">FH610_004070</name>
</gene>
<dbReference type="AlphaFoldDB" id="A0A5N6C371"/>